<organism evidence="6 7">
    <name type="scientific">Candidatus Opimibacter skivensis</name>
    <dbReference type="NCBI Taxonomy" id="2982028"/>
    <lineage>
        <taxon>Bacteria</taxon>
        <taxon>Pseudomonadati</taxon>
        <taxon>Bacteroidota</taxon>
        <taxon>Saprospiria</taxon>
        <taxon>Saprospirales</taxon>
        <taxon>Saprospiraceae</taxon>
        <taxon>Candidatus Opimibacter</taxon>
    </lineage>
</organism>
<name>A0A9D7XUI2_9BACT</name>
<dbReference type="InterPro" id="IPR000792">
    <property type="entry name" value="Tscrpt_reg_LuxR_C"/>
</dbReference>
<dbReference type="PANTHER" id="PTHR43214:SF43">
    <property type="entry name" value="TWO-COMPONENT RESPONSE REGULATOR"/>
    <property type="match status" value="1"/>
</dbReference>
<dbReference type="SUPFAM" id="SSF52172">
    <property type="entry name" value="CheY-like"/>
    <property type="match status" value="1"/>
</dbReference>
<dbReference type="InterPro" id="IPR001789">
    <property type="entry name" value="Sig_transdc_resp-reg_receiver"/>
</dbReference>
<keyword evidence="2" id="KW-0238">DNA-binding</keyword>
<dbReference type="Pfam" id="PF00196">
    <property type="entry name" value="GerE"/>
    <property type="match status" value="1"/>
</dbReference>
<dbReference type="Proteomes" id="UP000808337">
    <property type="component" value="Unassembled WGS sequence"/>
</dbReference>
<evidence type="ECO:0000256" key="2">
    <source>
        <dbReference type="ARBA" id="ARBA00023125"/>
    </source>
</evidence>
<proteinExistence type="predicted"/>
<dbReference type="Gene3D" id="3.40.50.2300">
    <property type="match status" value="1"/>
</dbReference>
<dbReference type="PROSITE" id="PS50110">
    <property type="entry name" value="RESPONSE_REGULATORY"/>
    <property type="match status" value="1"/>
</dbReference>
<evidence type="ECO:0000256" key="3">
    <source>
        <dbReference type="PROSITE-ProRule" id="PRU00169"/>
    </source>
</evidence>
<comment type="caution">
    <text evidence="6">The sequence shown here is derived from an EMBL/GenBank/DDBJ whole genome shotgun (WGS) entry which is preliminary data.</text>
</comment>
<dbReference type="PROSITE" id="PS50043">
    <property type="entry name" value="HTH_LUXR_2"/>
    <property type="match status" value="1"/>
</dbReference>
<evidence type="ECO:0000259" key="4">
    <source>
        <dbReference type="PROSITE" id="PS50043"/>
    </source>
</evidence>
<dbReference type="EMBL" id="JADKGY010000025">
    <property type="protein sequence ID" value="MBK9983757.1"/>
    <property type="molecule type" value="Genomic_DNA"/>
</dbReference>
<feature type="domain" description="HTH luxR-type" evidence="4">
    <location>
        <begin position="172"/>
        <end position="237"/>
    </location>
</feature>
<gene>
    <name evidence="6" type="ORF">IPP15_15535</name>
</gene>
<dbReference type="CDD" id="cd17535">
    <property type="entry name" value="REC_NarL-like"/>
    <property type="match status" value="1"/>
</dbReference>
<evidence type="ECO:0000256" key="1">
    <source>
        <dbReference type="ARBA" id="ARBA00022553"/>
    </source>
</evidence>
<evidence type="ECO:0000313" key="7">
    <source>
        <dbReference type="Proteomes" id="UP000808337"/>
    </source>
</evidence>
<dbReference type="PANTHER" id="PTHR43214">
    <property type="entry name" value="TWO-COMPONENT RESPONSE REGULATOR"/>
    <property type="match status" value="1"/>
</dbReference>
<dbReference type="SMART" id="SM00421">
    <property type="entry name" value="HTH_LUXR"/>
    <property type="match status" value="1"/>
</dbReference>
<dbReference type="GO" id="GO:0006355">
    <property type="term" value="P:regulation of DNA-templated transcription"/>
    <property type="evidence" value="ECO:0007669"/>
    <property type="project" value="InterPro"/>
</dbReference>
<protein>
    <submittedName>
        <fullName evidence="6">Response regulator transcription factor</fullName>
    </submittedName>
</protein>
<evidence type="ECO:0000259" key="5">
    <source>
        <dbReference type="PROSITE" id="PS50110"/>
    </source>
</evidence>
<dbReference type="InterPro" id="IPR011006">
    <property type="entry name" value="CheY-like_superfamily"/>
</dbReference>
<evidence type="ECO:0000313" key="6">
    <source>
        <dbReference type="EMBL" id="MBK9983757.1"/>
    </source>
</evidence>
<dbReference type="PRINTS" id="PR00038">
    <property type="entry name" value="HTHLUXR"/>
</dbReference>
<dbReference type="GO" id="GO:0000160">
    <property type="term" value="P:phosphorelay signal transduction system"/>
    <property type="evidence" value="ECO:0007669"/>
    <property type="project" value="InterPro"/>
</dbReference>
<feature type="modified residue" description="4-aspartylphosphate" evidence="3">
    <location>
        <position position="56"/>
    </location>
</feature>
<dbReference type="GO" id="GO:0003677">
    <property type="term" value="F:DNA binding"/>
    <property type="evidence" value="ECO:0007669"/>
    <property type="project" value="UniProtKB-KW"/>
</dbReference>
<dbReference type="Pfam" id="PF00072">
    <property type="entry name" value="Response_reg"/>
    <property type="match status" value="1"/>
</dbReference>
<dbReference type="InterPro" id="IPR039420">
    <property type="entry name" value="WalR-like"/>
</dbReference>
<dbReference type="SMART" id="SM00448">
    <property type="entry name" value="REC"/>
    <property type="match status" value="1"/>
</dbReference>
<dbReference type="InterPro" id="IPR016032">
    <property type="entry name" value="Sig_transdc_resp-reg_C-effctor"/>
</dbReference>
<reference evidence="6 7" key="1">
    <citation type="submission" date="2020-10" db="EMBL/GenBank/DDBJ databases">
        <title>Connecting structure to function with the recovery of over 1000 high-quality activated sludge metagenome-assembled genomes encoding full-length rRNA genes using long-read sequencing.</title>
        <authorList>
            <person name="Singleton C.M."/>
            <person name="Petriglieri F."/>
            <person name="Kristensen J.M."/>
            <person name="Kirkegaard R.H."/>
            <person name="Michaelsen T.Y."/>
            <person name="Andersen M.H."/>
            <person name="Karst S.M."/>
            <person name="Dueholm M.S."/>
            <person name="Nielsen P.H."/>
            <person name="Albertsen M."/>
        </authorList>
    </citation>
    <scope>NUCLEOTIDE SEQUENCE [LARGE SCALE GENOMIC DNA]</scope>
    <source>
        <strain evidence="6">Ribe_18-Q3-R11-54_MAXAC.273</strain>
    </source>
</reference>
<dbReference type="AlphaFoldDB" id="A0A9D7XUI2"/>
<dbReference type="InterPro" id="IPR058245">
    <property type="entry name" value="NreC/VraR/RcsB-like_REC"/>
</dbReference>
<keyword evidence="1 3" id="KW-0597">Phosphoprotein</keyword>
<feature type="domain" description="Response regulatory" evidence="5">
    <location>
        <begin position="4"/>
        <end position="122"/>
    </location>
</feature>
<dbReference type="SUPFAM" id="SSF46894">
    <property type="entry name" value="C-terminal effector domain of the bipartite response regulators"/>
    <property type="match status" value="1"/>
</dbReference>
<sequence length="240" mass="27411">MGKTVIVYEDEPALRAQLENVFYAIREDFLLLASFEEPSGVLQHIITYKPNMVIMDIQMNENEDGLNALYKIKKANPDQKVMMLTTFDVDDKVFKAICLGADGYMLKSDFSSQQLPHEAMRKSLRIMCEGGAYLTPAVARKILSLFSDQTIADRIIQVRERFQTLFQKESEDEKKRPHLTKMQLAVLKKIVEGKSTPEIALELGLSDNTINTHIKGIYYALEVHSRAKAVKRAVEERLIR</sequence>
<dbReference type="CDD" id="cd06170">
    <property type="entry name" value="LuxR_C_like"/>
    <property type="match status" value="1"/>
</dbReference>
<accession>A0A9D7XUI2</accession>